<dbReference type="AlphaFoldDB" id="E7RL74"/>
<dbReference type="Proteomes" id="UP000003052">
    <property type="component" value="Unassembled WGS sequence"/>
</dbReference>
<dbReference type="EMBL" id="AEPB01000064">
    <property type="protein sequence ID" value="EGA88266.1"/>
    <property type="molecule type" value="Genomic_DNA"/>
</dbReference>
<keyword evidence="1" id="KW-0472">Membrane</keyword>
<keyword evidence="1" id="KW-0812">Transmembrane</keyword>
<keyword evidence="1" id="KW-1133">Transmembrane helix</keyword>
<evidence type="ECO:0000313" key="3">
    <source>
        <dbReference type="Proteomes" id="UP000003052"/>
    </source>
</evidence>
<accession>E7RL74</accession>
<gene>
    <name evidence="2" type="ORF">GPDM_16246</name>
</gene>
<evidence type="ECO:0000313" key="2">
    <source>
        <dbReference type="EMBL" id="EGA88266.1"/>
    </source>
</evidence>
<comment type="caution">
    <text evidence="2">The sequence shown here is derived from an EMBL/GenBank/DDBJ whole genome shotgun (WGS) entry which is preliminary data.</text>
</comment>
<protein>
    <submittedName>
        <fullName evidence="2">Uncharacterized protein</fullName>
    </submittedName>
</protein>
<name>E7RL74_9BACL</name>
<sequence length="35" mass="3870">MMNFDKVLELGWGDLAIGVAGSTAVMLFINFYTLM</sequence>
<proteinExistence type="predicted"/>
<organism evidence="2 3">
    <name type="scientific">Planococcus donghaensis MPA1U2</name>
    <dbReference type="NCBI Taxonomy" id="933115"/>
    <lineage>
        <taxon>Bacteria</taxon>
        <taxon>Bacillati</taxon>
        <taxon>Bacillota</taxon>
        <taxon>Bacilli</taxon>
        <taxon>Bacillales</taxon>
        <taxon>Caryophanaceae</taxon>
        <taxon>Planococcus</taxon>
    </lineage>
</organism>
<evidence type="ECO:0000256" key="1">
    <source>
        <dbReference type="SAM" id="Phobius"/>
    </source>
</evidence>
<feature type="transmembrane region" description="Helical" evidence="1">
    <location>
        <begin position="12"/>
        <end position="34"/>
    </location>
</feature>
<reference evidence="2 3" key="1">
    <citation type="journal article" date="2011" name="J. Bacteriol.">
        <title>The Draft Genome of Planococcus donghaensis MPA1U2 Reveals Nonsporulation Pathways Controlled by a Conserved Spo0A Regulon.</title>
        <authorList>
            <person name="Pearson M.D."/>
            <person name="Noller H.F."/>
        </authorList>
    </citation>
    <scope>NUCLEOTIDE SEQUENCE [LARGE SCALE GENOMIC DNA]</scope>
    <source>
        <strain evidence="2 3">MPA1U2</strain>
    </source>
</reference>